<evidence type="ECO:0000256" key="1">
    <source>
        <dbReference type="SAM" id="Coils"/>
    </source>
</evidence>
<dbReference type="Proteomes" id="UP000473325">
    <property type="component" value="Unassembled WGS sequence"/>
</dbReference>
<feature type="compositionally biased region" description="Low complexity" evidence="2">
    <location>
        <begin position="55"/>
        <end position="66"/>
    </location>
</feature>
<dbReference type="EMBL" id="WUEK01000008">
    <property type="protein sequence ID" value="MXG90684.1"/>
    <property type="molecule type" value="Genomic_DNA"/>
</dbReference>
<evidence type="ECO:0000313" key="4">
    <source>
        <dbReference type="Proteomes" id="UP000473325"/>
    </source>
</evidence>
<keyword evidence="1" id="KW-0175">Coiled coil</keyword>
<accession>A0A6L7F313</accession>
<evidence type="ECO:0000313" key="3">
    <source>
        <dbReference type="EMBL" id="MXG90684.1"/>
    </source>
</evidence>
<dbReference type="AlphaFoldDB" id="A0A6L7F313"/>
<feature type="compositionally biased region" description="Low complexity" evidence="2">
    <location>
        <begin position="26"/>
        <end position="47"/>
    </location>
</feature>
<feature type="region of interest" description="Disordered" evidence="2">
    <location>
        <begin position="1"/>
        <end position="115"/>
    </location>
</feature>
<dbReference type="Pfam" id="PF03993">
    <property type="entry name" value="DUF349"/>
    <property type="match status" value="3"/>
</dbReference>
<comment type="caution">
    <text evidence="3">The sequence shown here is derived from an EMBL/GenBank/DDBJ whole genome shotgun (WGS) entry which is preliminary data.</text>
</comment>
<reference evidence="3 4" key="1">
    <citation type="submission" date="2019-12" db="EMBL/GenBank/DDBJ databases">
        <authorList>
            <person name="Kun Z."/>
        </authorList>
    </citation>
    <scope>NUCLEOTIDE SEQUENCE [LARGE SCALE GENOMIC DNA]</scope>
    <source>
        <strain evidence="3 4">YIM 123512</strain>
    </source>
</reference>
<feature type="coiled-coil region" evidence="1">
    <location>
        <begin position="425"/>
        <end position="482"/>
    </location>
</feature>
<feature type="compositionally biased region" description="Pro residues" evidence="2">
    <location>
        <begin position="67"/>
        <end position="98"/>
    </location>
</feature>
<evidence type="ECO:0000256" key="2">
    <source>
        <dbReference type="SAM" id="MobiDB-lite"/>
    </source>
</evidence>
<feature type="compositionally biased region" description="Basic and acidic residues" evidence="2">
    <location>
        <begin position="1"/>
        <end position="16"/>
    </location>
</feature>
<keyword evidence="4" id="KW-1185">Reference proteome</keyword>
<dbReference type="InterPro" id="IPR007139">
    <property type="entry name" value="DUF349"/>
</dbReference>
<organism evidence="3 4">
    <name type="scientific">Nocardioides flavescens</name>
    <dbReference type="NCBI Taxonomy" id="2691959"/>
    <lineage>
        <taxon>Bacteria</taxon>
        <taxon>Bacillati</taxon>
        <taxon>Actinomycetota</taxon>
        <taxon>Actinomycetes</taxon>
        <taxon>Propionibacteriales</taxon>
        <taxon>Nocardioidaceae</taxon>
        <taxon>Nocardioides</taxon>
    </lineage>
</organism>
<feature type="compositionally biased region" description="Basic and acidic residues" evidence="2">
    <location>
        <begin position="106"/>
        <end position="115"/>
    </location>
</feature>
<name>A0A6L7F313_9ACTN</name>
<protein>
    <submittedName>
        <fullName evidence="3">DUF349 domain-containing protein</fullName>
    </submittedName>
</protein>
<sequence length="514" mass="55649">MSEGAVPDHESGRESGPETDPQSVTPSGADEVEAAAAGDGAPESAAGEARDAAPSGVSSGVSSEAPTPTPSAVPRPGPRPGPRPQAPAAPAAPTPPAGTPGAPDGPTEHEWGRVDDEGNVFVRTADGERPVGQYPAGTPAEALHFFTERFAALAFEVELLEQRIRSGVMSPEEAQESIKKVTAQVTDANAVGDLASLSARLDALRPVLDGQRESRRAEKAQRSAAAKAGKEKLVAEAEKLAEGTDWRGGANRLRALLDEWKALPRIDRASDDALWRRFSSARTTYTRRRKAHFAEQNEQREGARAVKERLVKEAEAVADSTEWGPTAGRYRDLMRQWKAAGPAPKDIDDELWRRFRAAQDRFFGARDAANAALDAEFAGNAEVKEQLLVEAEALVPVTDLDAAKRAFRDLAERWDAAGKVPRDRMKELEGRMRAVENAIRSVEDEQWRRSDPEKSARADDMVTKLEAAIATVEADLEKARATGNEKKVRELEENLASRQSFLDMARRVSADYSG</sequence>
<gene>
    <name evidence="3" type="ORF">GRQ65_14125</name>
</gene>
<proteinExistence type="predicted"/>